<dbReference type="Pfam" id="PF05494">
    <property type="entry name" value="MlaC"/>
    <property type="match status" value="1"/>
</dbReference>
<proteinExistence type="predicted"/>
<evidence type="ECO:0000313" key="2">
    <source>
        <dbReference type="EMBL" id="MFK4752139.1"/>
    </source>
</evidence>
<keyword evidence="3" id="KW-1185">Reference proteome</keyword>
<sequence length="222" mass="25741">MIRLLLLLMVLLAPGVQALESEELGEHAHEVVRRVTTKVLEKINTNRDLYESDKARFYWELEDVLGPMVDFRRLTRKIMGRYYFDASKEQRQRFARAFKRSLLSSYATGLIEFTDYEVRMLPPRKDFEHTSSNTLVDLEVITPSGRVFPITQSMYYDLSSYAWKAQNVIVNGINIGQLFNEQFVQLVEDNNGNIGAAIDQWIENLQEQGRELRKRSVVSGAQ</sequence>
<comment type="caution">
    <text evidence="2">The sequence shown here is derived from an EMBL/GenBank/DDBJ whole genome shotgun (WGS) entry which is preliminary data.</text>
</comment>
<dbReference type="PIRSF" id="PIRSF004649">
    <property type="entry name" value="MlaC"/>
    <property type="match status" value="1"/>
</dbReference>
<evidence type="ECO:0000313" key="3">
    <source>
        <dbReference type="Proteomes" id="UP001620597"/>
    </source>
</evidence>
<dbReference type="PANTHER" id="PTHR36573:SF1">
    <property type="entry name" value="INTERMEMBRANE PHOSPHOLIPID TRANSPORT SYSTEM BINDING PROTEIN MLAC"/>
    <property type="match status" value="1"/>
</dbReference>
<feature type="signal peptide" evidence="1">
    <location>
        <begin position="1"/>
        <end position="18"/>
    </location>
</feature>
<dbReference type="PANTHER" id="PTHR36573">
    <property type="entry name" value="INTERMEMBRANE PHOSPHOLIPID TRANSPORT SYSTEM BINDING PROTEIN MLAC"/>
    <property type="match status" value="1"/>
</dbReference>
<dbReference type="RefSeq" id="WP_416205467.1">
    <property type="nucleotide sequence ID" value="NZ_JBBKTX010000007.1"/>
</dbReference>
<dbReference type="Gene3D" id="3.10.450.710">
    <property type="entry name" value="Tgt2/MlaC"/>
    <property type="match status" value="1"/>
</dbReference>
<organism evidence="2 3">
    <name type="scientific">Oceanobacter antarcticus</name>
    <dbReference type="NCBI Taxonomy" id="3133425"/>
    <lineage>
        <taxon>Bacteria</taxon>
        <taxon>Pseudomonadati</taxon>
        <taxon>Pseudomonadota</taxon>
        <taxon>Gammaproteobacteria</taxon>
        <taxon>Oceanospirillales</taxon>
        <taxon>Oceanospirillaceae</taxon>
        <taxon>Oceanobacter</taxon>
    </lineage>
</organism>
<keyword evidence="1" id="KW-0732">Signal</keyword>
<dbReference type="InterPro" id="IPR042245">
    <property type="entry name" value="Tgt2/MlaC_sf"/>
</dbReference>
<name>A0ABW8NGT2_9GAMM</name>
<dbReference type="Proteomes" id="UP001620597">
    <property type="component" value="Unassembled WGS sequence"/>
</dbReference>
<reference evidence="2 3" key="1">
    <citation type="submission" date="2024-03" db="EMBL/GenBank/DDBJ databases">
        <title>High-quality draft genome sequence of Oceanobacter sp. wDCs-4.</title>
        <authorList>
            <person name="Dong C."/>
        </authorList>
    </citation>
    <scope>NUCLEOTIDE SEQUENCE [LARGE SCALE GENOMIC DNA]</scope>
    <source>
        <strain evidence="3">wDCs-4</strain>
    </source>
</reference>
<gene>
    <name evidence="2" type="ORF">WG929_06935</name>
</gene>
<accession>A0ABW8NGT2</accession>
<feature type="chain" id="PRO_5045145192" evidence="1">
    <location>
        <begin position="19"/>
        <end position="222"/>
    </location>
</feature>
<dbReference type="InterPro" id="IPR008869">
    <property type="entry name" value="MlaC/ttg2D"/>
</dbReference>
<dbReference type="EMBL" id="JBBKTX010000007">
    <property type="protein sequence ID" value="MFK4752139.1"/>
    <property type="molecule type" value="Genomic_DNA"/>
</dbReference>
<protein>
    <submittedName>
        <fullName evidence="2">ABC transporter substrate-binding protein</fullName>
    </submittedName>
</protein>
<evidence type="ECO:0000256" key="1">
    <source>
        <dbReference type="SAM" id="SignalP"/>
    </source>
</evidence>